<feature type="compositionally biased region" description="Low complexity" evidence="1">
    <location>
        <begin position="49"/>
        <end position="66"/>
    </location>
</feature>
<protein>
    <submittedName>
        <fullName evidence="3">Uncharacterized protein</fullName>
    </submittedName>
</protein>
<dbReference type="RefSeq" id="WP_126615036.1">
    <property type="nucleotide sequence ID" value="NZ_RXMA01000008.1"/>
</dbReference>
<evidence type="ECO:0000313" key="4">
    <source>
        <dbReference type="Proteomes" id="UP000277007"/>
    </source>
</evidence>
<evidence type="ECO:0000256" key="1">
    <source>
        <dbReference type="SAM" id="MobiDB-lite"/>
    </source>
</evidence>
<accession>A0A431VIA6</accession>
<feature type="signal peptide" evidence="2">
    <location>
        <begin position="1"/>
        <end position="35"/>
    </location>
</feature>
<sequence length="142" mass="14247">MRRTLAHWVGRLGVAVALTIAAVLGLALSPTTALATTDGHAAHHHTAPHHTAPASPPSGAAPQAQLSVWSGESSTPCCPSWTHGRMAAFCCAAAGCLAVPVGLPVCGLPPQRVGLTAATRPMGQAMPEGIGVPPDPPPPRQG</sequence>
<feature type="compositionally biased region" description="Pro residues" evidence="1">
    <location>
        <begin position="133"/>
        <end position="142"/>
    </location>
</feature>
<dbReference type="Proteomes" id="UP000277007">
    <property type="component" value="Unassembled WGS sequence"/>
</dbReference>
<dbReference type="EMBL" id="RXMA01000008">
    <property type="protein sequence ID" value="RTR20620.1"/>
    <property type="molecule type" value="Genomic_DNA"/>
</dbReference>
<evidence type="ECO:0000256" key="2">
    <source>
        <dbReference type="SAM" id="SignalP"/>
    </source>
</evidence>
<dbReference type="AlphaFoldDB" id="A0A431VIA6"/>
<name>A0A431VIA6_9PROT</name>
<feature type="chain" id="PRO_5018987722" evidence="2">
    <location>
        <begin position="36"/>
        <end position="142"/>
    </location>
</feature>
<organism evidence="3 4">
    <name type="scientific">Azospirillum griseum</name>
    <dbReference type="NCBI Taxonomy" id="2496639"/>
    <lineage>
        <taxon>Bacteria</taxon>
        <taxon>Pseudomonadati</taxon>
        <taxon>Pseudomonadota</taxon>
        <taxon>Alphaproteobacteria</taxon>
        <taxon>Rhodospirillales</taxon>
        <taxon>Azospirillaceae</taxon>
        <taxon>Azospirillum</taxon>
    </lineage>
</organism>
<feature type="region of interest" description="Disordered" evidence="1">
    <location>
        <begin position="37"/>
        <end position="66"/>
    </location>
</feature>
<feature type="region of interest" description="Disordered" evidence="1">
    <location>
        <begin position="123"/>
        <end position="142"/>
    </location>
</feature>
<gene>
    <name evidence="3" type="ORF">EJ903_10920</name>
</gene>
<reference evidence="3 4" key="1">
    <citation type="submission" date="2018-12" db="EMBL/GenBank/DDBJ databases">
        <authorList>
            <person name="Yang Y."/>
        </authorList>
    </citation>
    <scope>NUCLEOTIDE SEQUENCE [LARGE SCALE GENOMIC DNA]</scope>
    <source>
        <strain evidence="3 4">L-25-5w-1</strain>
    </source>
</reference>
<evidence type="ECO:0000313" key="3">
    <source>
        <dbReference type="EMBL" id="RTR20620.1"/>
    </source>
</evidence>
<proteinExistence type="predicted"/>
<comment type="caution">
    <text evidence="3">The sequence shown here is derived from an EMBL/GenBank/DDBJ whole genome shotgun (WGS) entry which is preliminary data.</text>
</comment>
<keyword evidence="4" id="KW-1185">Reference proteome</keyword>
<keyword evidence="2" id="KW-0732">Signal</keyword>